<dbReference type="InterPro" id="IPR025886">
    <property type="entry name" value="PP2-like"/>
</dbReference>
<dbReference type="SUPFAM" id="SSF81383">
    <property type="entry name" value="F-box domain"/>
    <property type="match status" value="1"/>
</dbReference>
<dbReference type="InterPro" id="IPR001810">
    <property type="entry name" value="F-box_dom"/>
</dbReference>
<dbReference type="Pfam" id="PF14299">
    <property type="entry name" value="PP2"/>
    <property type="match status" value="1"/>
</dbReference>
<dbReference type="EMBL" id="GGEC01029386">
    <property type="protein sequence ID" value="MBX09870.1"/>
    <property type="molecule type" value="Transcribed_RNA"/>
</dbReference>
<protein>
    <recommendedName>
        <fullName evidence="1">F-box domain-containing protein</fullName>
    </recommendedName>
</protein>
<name>A0A2P2KVV2_RHIMU</name>
<feature type="domain" description="F-box" evidence="1">
    <location>
        <begin position="29"/>
        <end position="75"/>
    </location>
</feature>
<dbReference type="PROSITE" id="PS50181">
    <property type="entry name" value="FBOX"/>
    <property type="match status" value="1"/>
</dbReference>
<dbReference type="AlphaFoldDB" id="A0A2P2KVV2"/>
<dbReference type="InterPro" id="IPR036047">
    <property type="entry name" value="F-box-like_dom_sf"/>
</dbReference>
<reference evidence="2" key="1">
    <citation type="submission" date="2018-02" db="EMBL/GenBank/DDBJ databases">
        <title>Rhizophora mucronata_Transcriptome.</title>
        <authorList>
            <person name="Meera S.P."/>
            <person name="Sreeshan A."/>
            <person name="Augustine A."/>
        </authorList>
    </citation>
    <scope>NUCLEOTIDE SEQUENCE</scope>
    <source>
        <tissue evidence="2">Leaf</tissue>
    </source>
</reference>
<evidence type="ECO:0000259" key="1">
    <source>
        <dbReference type="PROSITE" id="PS50181"/>
    </source>
</evidence>
<organism evidence="2">
    <name type="scientific">Rhizophora mucronata</name>
    <name type="common">Asiatic mangrove</name>
    <dbReference type="NCBI Taxonomy" id="61149"/>
    <lineage>
        <taxon>Eukaryota</taxon>
        <taxon>Viridiplantae</taxon>
        <taxon>Streptophyta</taxon>
        <taxon>Embryophyta</taxon>
        <taxon>Tracheophyta</taxon>
        <taxon>Spermatophyta</taxon>
        <taxon>Magnoliopsida</taxon>
        <taxon>eudicotyledons</taxon>
        <taxon>Gunneridae</taxon>
        <taxon>Pentapetalae</taxon>
        <taxon>rosids</taxon>
        <taxon>fabids</taxon>
        <taxon>Malpighiales</taxon>
        <taxon>Rhizophoraceae</taxon>
        <taxon>Rhizophora</taxon>
    </lineage>
</organism>
<dbReference type="PANTHER" id="PTHR31960">
    <property type="entry name" value="F-BOX PROTEIN PP2-A15"/>
    <property type="match status" value="1"/>
</dbReference>
<evidence type="ECO:0000313" key="2">
    <source>
        <dbReference type="EMBL" id="MBX09870.1"/>
    </source>
</evidence>
<sequence>MGANLSSIFMYPYTFSLYGSFCLPSSPPKPNIGDLPENCVASILSLIDPPEICKLARMNRAFRGASWADFIWESKLPENYGIIFSKVVGEDSDTQLSKREIYARLCRANSFDGGTKQMWLDKSTGDVCLAISSKGLSITGIDDRRYWNYISTEESRFYSVAYLQQIWWFEVDGQLEFPLPVGSYSMFFRLQLGRPAKKYGRRICNTKHVHGWEVKPAHFQLWTSDGQYASAKCYLNDPGRWHLYHVGDFVVQSPNVLTKLKFSTRQIDCTHTKGGLCLDSVLLYPCKYREKG</sequence>
<proteinExistence type="predicted"/>
<dbReference type="CDD" id="cd22162">
    <property type="entry name" value="F-box_AtSKIP3-like"/>
    <property type="match status" value="1"/>
</dbReference>
<accession>A0A2P2KVV2</accession>
<dbReference type="PANTHER" id="PTHR31960:SF22">
    <property type="entry name" value="F-BOX PROTEIN PP2-A12"/>
    <property type="match status" value="1"/>
</dbReference>